<dbReference type="EMBL" id="CP133622">
    <property type="protein sequence ID" value="WMV55092.1"/>
    <property type="molecule type" value="Genomic_DNA"/>
</dbReference>
<dbReference type="CDD" id="cd01650">
    <property type="entry name" value="RT_nLTR_like"/>
    <property type="match status" value="1"/>
</dbReference>
<dbReference type="Pfam" id="PF13966">
    <property type="entry name" value="zf-RVT"/>
    <property type="match status" value="1"/>
</dbReference>
<dbReference type="InterPro" id="IPR043502">
    <property type="entry name" value="DNA/RNA_pol_sf"/>
</dbReference>
<dbReference type="PANTHER" id="PTHR33116">
    <property type="entry name" value="REVERSE TRANSCRIPTASE ZINC-BINDING DOMAIN-CONTAINING PROTEIN-RELATED-RELATED"/>
    <property type="match status" value="1"/>
</dbReference>
<dbReference type="InterPro" id="IPR000477">
    <property type="entry name" value="RT_dom"/>
</dbReference>
<evidence type="ECO:0000259" key="1">
    <source>
        <dbReference type="PROSITE" id="PS50878"/>
    </source>
</evidence>
<feature type="domain" description="Reverse transcriptase" evidence="1">
    <location>
        <begin position="236"/>
        <end position="467"/>
    </location>
</feature>
<dbReference type="AlphaFoldDB" id="A0AAF0UYX9"/>
<keyword evidence="3" id="KW-1185">Reference proteome</keyword>
<gene>
    <name evidence="2" type="ORF">MTR67_048477</name>
</gene>
<dbReference type="InterPro" id="IPR026960">
    <property type="entry name" value="RVT-Znf"/>
</dbReference>
<dbReference type="Pfam" id="PF00078">
    <property type="entry name" value="RVT_1"/>
    <property type="match status" value="1"/>
</dbReference>
<dbReference type="PANTHER" id="PTHR33116:SF85">
    <property type="entry name" value="REVERSE TRANSCRIPTASE ZINC-BINDING DOMAIN-CONTAINING PROTEIN"/>
    <property type="match status" value="1"/>
</dbReference>
<accession>A0AAF0UYX9</accession>
<evidence type="ECO:0000313" key="3">
    <source>
        <dbReference type="Proteomes" id="UP001234989"/>
    </source>
</evidence>
<proteinExistence type="predicted"/>
<dbReference type="PROSITE" id="PS50878">
    <property type="entry name" value="RT_POL"/>
    <property type="match status" value="1"/>
</dbReference>
<evidence type="ECO:0000313" key="2">
    <source>
        <dbReference type="EMBL" id="WMV55092.1"/>
    </source>
</evidence>
<dbReference type="SUPFAM" id="SSF56672">
    <property type="entry name" value="DNA/RNA polymerases"/>
    <property type="match status" value="1"/>
</dbReference>
<dbReference type="Proteomes" id="UP001234989">
    <property type="component" value="Chromosome 11"/>
</dbReference>
<organism evidence="2 3">
    <name type="scientific">Solanum verrucosum</name>
    <dbReference type="NCBI Taxonomy" id="315347"/>
    <lineage>
        <taxon>Eukaryota</taxon>
        <taxon>Viridiplantae</taxon>
        <taxon>Streptophyta</taxon>
        <taxon>Embryophyta</taxon>
        <taxon>Tracheophyta</taxon>
        <taxon>Spermatophyta</taxon>
        <taxon>Magnoliopsida</taxon>
        <taxon>eudicotyledons</taxon>
        <taxon>Gunneridae</taxon>
        <taxon>Pentapetalae</taxon>
        <taxon>asterids</taxon>
        <taxon>lamiids</taxon>
        <taxon>Solanales</taxon>
        <taxon>Solanaceae</taxon>
        <taxon>Solanoideae</taxon>
        <taxon>Solaneae</taxon>
        <taxon>Solanum</taxon>
    </lineage>
</organism>
<reference evidence="2" key="1">
    <citation type="submission" date="2023-08" db="EMBL/GenBank/DDBJ databases">
        <title>A de novo genome assembly of Solanum verrucosum Schlechtendal, a Mexican diploid species geographically isolated from the other diploid A-genome species in potato relatives.</title>
        <authorList>
            <person name="Hosaka K."/>
        </authorList>
    </citation>
    <scope>NUCLEOTIDE SEQUENCE</scope>
    <source>
        <tissue evidence="2">Young leaves</tissue>
    </source>
</reference>
<protein>
    <recommendedName>
        <fullName evidence="1">Reverse transcriptase domain-containing protein</fullName>
    </recommendedName>
</protein>
<name>A0AAF0UYX9_SOLVR</name>
<sequence>MGQHCGEDRKEERKNWWSSFNFLGRPDYVLACKLKALKHKLKEWRNEETGNLGVQRKKLLEQMADLDTEREDKVFTDEEIAKKSELLLKYEELLKKEEISWRQKSRVLWLKEGDKNTKFFHKMVNAHKRYNNIDQLVIHGETTKEPSRIKGEIVGYYKRLYSETIQWRPTFQNTQFPVLTEEDRGALQGHFDESEILRCLKMCATDKVPGPDGFTMGFFIKCWEVVKQDIMDTFQNFYDQGVFEKSFNATFIALNPKKKGAKELRDFRPISLIGSIYKLLSKVLTERLKGVIGKLVDSQQMAFIKGRQIMDAFLIANEAVDSRVKKKKPGILCKLDIEKAYDHVNWRYLMKDSSNHIEDSGKVTLCHLFLFLIAMEGLNNMIKTAKLRGWIKGFEVAREGIDSLEVTYLQYADDTLIFCDAEEDQLKHLRLILVLFEGVSGLHINWRKSLMYPINVVNNMSWLATILGGEVGTLPATYLGLPLGAKSMSIDIWNNVIEKCEKKLARWKTQYLSMGGRLTLINSVLDALPTYMMSLFPIPPGVTKRLDSIRRKFLWQGNKEKKGFHLVKWKSVIPGKKNSGLGIKNLNLQSKALQMKWLWKYANGNQLLWERVIEAKYIPEDKWMTKEVTTPYGVSLWRSIRNLWDEVKNNSKVKVFDRRKTMFWKDNWHEKGNLEELFPDVYNLVTFQQGFIADLWTPQGWNFNFRRHLNDWEVQRVADFLNTVEPFNGFQTGKNVLWWTGNNRGVYKVSRAYKLMDQTNQQITNWPWKQIWKSRIPYKVSCFVWLLAKEAALTQDNVMKRGITLCSRCFLCGETLENVNHLFLHCKYTQQLWRIFLSHKGISWTMPGKVSEALKSWEEAGVLAKDRGRWRLIPASIWWAIWKERNSRCFESIENSVQKVKLNCILLLCFWCNQLYSNDTVSIIDVLDSI</sequence>